<reference evidence="7" key="1">
    <citation type="submission" date="2025-08" db="UniProtKB">
        <authorList>
            <consortium name="Ensembl"/>
        </authorList>
    </citation>
    <scope>IDENTIFICATION</scope>
</reference>
<evidence type="ECO:0000256" key="2">
    <source>
        <dbReference type="ARBA" id="ARBA00022801"/>
    </source>
</evidence>
<evidence type="ECO:0000256" key="5">
    <source>
        <dbReference type="RuleBase" id="RU363034"/>
    </source>
</evidence>
<dbReference type="Pfam" id="PF00089">
    <property type="entry name" value="Trypsin"/>
    <property type="match status" value="1"/>
</dbReference>
<evidence type="ECO:0000259" key="6">
    <source>
        <dbReference type="PROSITE" id="PS50240"/>
    </source>
</evidence>
<dbReference type="PRINTS" id="PR00722">
    <property type="entry name" value="CHYMOTRYPSIN"/>
</dbReference>
<evidence type="ECO:0000256" key="3">
    <source>
        <dbReference type="ARBA" id="ARBA00022825"/>
    </source>
</evidence>
<dbReference type="InterPro" id="IPR018114">
    <property type="entry name" value="TRYPSIN_HIS"/>
</dbReference>
<dbReference type="Ensembl" id="ENSANIT00000016100.1">
    <property type="protein sequence ID" value="ENSANIP00000015558.1"/>
    <property type="gene ID" value="ENSANIG00000010578.1"/>
</dbReference>
<proteinExistence type="predicted"/>
<keyword evidence="2 5" id="KW-0378">Hydrolase</keyword>
<dbReference type="AlphaFoldDB" id="A0A8B9N8L5"/>
<dbReference type="SMART" id="SM00020">
    <property type="entry name" value="Tryp_SPc"/>
    <property type="match status" value="1"/>
</dbReference>
<keyword evidence="8" id="KW-1185">Reference proteome</keyword>
<dbReference type="FunFam" id="2.40.10.10:FF:000003">
    <property type="entry name" value="Transmembrane serine protease 3"/>
    <property type="match status" value="1"/>
</dbReference>
<sequence length="329" mass="35619">MPPPQRPLAAAPPRAGPAAILFPPRRRMRRGRSAACGQRPLFEGISGSRIVGGHDAQTGAWPWSVSLQIHHAGVRFAHVCGGVLVNKNSVLTAGHCVTGRQDPHSWRAVLGVLNLQKHGKHAAKRTIRSITVHPEFKRETFENDIALFELDSAVRYSDYIQPICLPPAHLYPHVDNETECFISGWGRTAEKGKTSPVLKDAQVEIIPSSVCNSSDAYEGLVSNNMICAGSRSGGTDTCQGDSGGPLACYHPSTNKYYLIGIASFGVGCGRPKFPGIYVRLSQYRRWIKSELPLSNKAVNPMSITLTILLTAACIVLVDFLKGQTIVSSS</sequence>
<dbReference type="InterPro" id="IPR033116">
    <property type="entry name" value="TRYPSIN_SER"/>
</dbReference>
<dbReference type="GO" id="GO:0006508">
    <property type="term" value="P:proteolysis"/>
    <property type="evidence" value="ECO:0007669"/>
    <property type="project" value="UniProtKB-KW"/>
</dbReference>
<keyword evidence="3 5" id="KW-0720">Serine protease</keyword>
<dbReference type="SUPFAM" id="SSF50494">
    <property type="entry name" value="Trypsin-like serine proteases"/>
    <property type="match status" value="1"/>
</dbReference>
<protein>
    <recommendedName>
        <fullName evidence="6">Peptidase S1 domain-containing protein</fullName>
    </recommendedName>
</protein>
<dbReference type="CDD" id="cd00190">
    <property type="entry name" value="Tryp_SPc"/>
    <property type="match status" value="1"/>
</dbReference>
<keyword evidence="1 5" id="KW-0645">Protease</keyword>
<dbReference type="PANTHER" id="PTHR24252">
    <property type="entry name" value="ACROSIN-RELATED"/>
    <property type="match status" value="1"/>
</dbReference>
<evidence type="ECO:0000313" key="8">
    <source>
        <dbReference type="Proteomes" id="UP000694541"/>
    </source>
</evidence>
<dbReference type="PROSITE" id="PS00135">
    <property type="entry name" value="TRYPSIN_SER"/>
    <property type="match status" value="1"/>
</dbReference>
<accession>A0A8B9N8L5</accession>
<dbReference type="InterPro" id="IPR001254">
    <property type="entry name" value="Trypsin_dom"/>
</dbReference>
<dbReference type="Proteomes" id="UP000694541">
    <property type="component" value="Unplaced"/>
</dbReference>
<dbReference type="GO" id="GO:0004252">
    <property type="term" value="F:serine-type endopeptidase activity"/>
    <property type="evidence" value="ECO:0007669"/>
    <property type="project" value="InterPro"/>
</dbReference>
<dbReference type="PROSITE" id="PS50240">
    <property type="entry name" value="TRYPSIN_DOM"/>
    <property type="match status" value="1"/>
</dbReference>
<name>A0A8B9N8L5_9AVES</name>
<dbReference type="InterPro" id="IPR043504">
    <property type="entry name" value="Peptidase_S1_PA_chymotrypsin"/>
</dbReference>
<evidence type="ECO:0000256" key="1">
    <source>
        <dbReference type="ARBA" id="ARBA00022670"/>
    </source>
</evidence>
<evidence type="ECO:0000313" key="7">
    <source>
        <dbReference type="Ensembl" id="ENSANIP00000015558.1"/>
    </source>
</evidence>
<keyword evidence="4" id="KW-1015">Disulfide bond</keyword>
<organism evidence="7 8">
    <name type="scientific">Accipiter nisus</name>
    <name type="common">Eurasian sparrowhawk</name>
    <dbReference type="NCBI Taxonomy" id="211598"/>
    <lineage>
        <taxon>Eukaryota</taxon>
        <taxon>Metazoa</taxon>
        <taxon>Chordata</taxon>
        <taxon>Craniata</taxon>
        <taxon>Vertebrata</taxon>
        <taxon>Euteleostomi</taxon>
        <taxon>Archelosauria</taxon>
        <taxon>Archosauria</taxon>
        <taxon>Dinosauria</taxon>
        <taxon>Saurischia</taxon>
        <taxon>Theropoda</taxon>
        <taxon>Coelurosauria</taxon>
        <taxon>Aves</taxon>
        <taxon>Neognathae</taxon>
        <taxon>Neoaves</taxon>
        <taxon>Telluraves</taxon>
        <taxon>Accipitrimorphae</taxon>
        <taxon>Accipitriformes</taxon>
        <taxon>Accipitridae</taxon>
        <taxon>Accipitrinae</taxon>
        <taxon>Accipiter</taxon>
    </lineage>
</organism>
<dbReference type="PANTHER" id="PTHR24252:SF21">
    <property type="entry name" value="TRANSMEMBRANE SERINE PROTEASE 12"/>
    <property type="match status" value="1"/>
</dbReference>
<dbReference type="InterPro" id="IPR009003">
    <property type="entry name" value="Peptidase_S1_PA"/>
</dbReference>
<evidence type="ECO:0000256" key="4">
    <source>
        <dbReference type="ARBA" id="ARBA00023157"/>
    </source>
</evidence>
<dbReference type="Gene3D" id="2.40.10.10">
    <property type="entry name" value="Trypsin-like serine proteases"/>
    <property type="match status" value="2"/>
</dbReference>
<reference evidence="7" key="2">
    <citation type="submission" date="2025-09" db="UniProtKB">
        <authorList>
            <consortium name="Ensembl"/>
        </authorList>
    </citation>
    <scope>IDENTIFICATION</scope>
</reference>
<dbReference type="PROSITE" id="PS00134">
    <property type="entry name" value="TRYPSIN_HIS"/>
    <property type="match status" value="1"/>
</dbReference>
<feature type="domain" description="Peptidase S1" evidence="6">
    <location>
        <begin position="50"/>
        <end position="292"/>
    </location>
</feature>
<dbReference type="InterPro" id="IPR001314">
    <property type="entry name" value="Peptidase_S1A"/>
</dbReference>